<comment type="caution">
    <text evidence="8">The sequence shown here is derived from an EMBL/GenBank/DDBJ whole genome shotgun (WGS) entry which is preliminary data.</text>
</comment>
<dbReference type="SUPFAM" id="SSF46894">
    <property type="entry name" value="C-terminal effector domain of the bipartite response regulators"/>
    <property type="match status" value="1"/>
</dbReference>
<dbReference type="Pfam" id="PF00486">
    <property type="entry name" value="Trans_reg_C"/>
    <property type="match status" value="1"/>
</dbReference>
<dbReference type="EMBL" id="BMFT01000002">
    <property type="protein sequence ID" value="GGH32469.1"/>
    <property type="molecule type" value="Genomic_DNA"/>
</dbReference>
<evidence type="ECO:0000259" key="7">
    <source>
        <dbReference type="PROSITE" id="PS51755"/>
    </source>
</evidence>
<feature type="DNA-binding region" description="OmpR/PhoB-type" evidence="6">
    <location>
        <begin position="175"/>
        <end position="274"/>
    </location>
</feature>
<keyword evidence="4 6" id="KW-0238">DNA-binding</keyword>
<keyword evidence="9" id="KW-1185">Reference proteome</keyword>
<dbReference type="InterPro" id="IPR001867">
    <property type="entry name" value="OmpR/PhoB-type_DNA-bd"/>
</dbReference>
<dbReference type="PANTHER" id="PTHR48111:SF1">
    <property type="entry name" value="TWO-COMPONENT RESPONSE REGULATOR ORR33"/>
    <property type="match status" value="1"/>
</dbReference>
<evidence type="ECO:0000256" key="3">
    <source>
        <dbReference type="ARBA" id="ARBA00023015"/>
    </source>
</evidence>
<proteinExistence type="predicted"/>
<evidence type="ECO:0000256" key="6">
    <source>
        <dbReference type="PROSITE-ProRule" id="PRU01091"/>
    </source>
</evidence>
<evidence type="ECO:0000256" key="4">
    <source>
        <dbReference type="ARBA" id="ARBA00023125"/>
    </source>
</evidence>
<feature type="domain" description="OmpR/PhoB-type" evidence="7">
    <location>
        <begin position="175"/>
        <end position="274"/>
    </location>
</feature>
<dbReference type="SMART" id="SM00862">
    <property type="entry name" value="Trans_reg_C"/>
    <property type="match status" value="1"/>
</dbReference>
<dbReference type="PROSITE" id="PS51755">
    <property type="entry name" value="OMPR_PHOB"/>
    <property type="match status" value="1"/>
</dbReference>
<gene>
    <name evidence="8" type="ORF">GCM10008013_36940</name>
</gene>
<dbReference type="InterPro" id="IPR036388">
    <property type="entry name" value="WH-like_DNA-bd_sf"/>
</dbReference>
<evidence type="ECO:0000313" key="8">
    <source>
        <dbReference type="EMBL" id="GGH32469.1"/>
    </source>
</evidence>
<dbReference type="InterPro" id="IPR016032">
    <property type="entry name" value="Sig_transdc_resp-reg_C-effctor"/>
</dbReference>
<accession>A0ABQ1YQC0</accession>
<protein>
    <submittedName>
        <fullName evidence="8">DNA-binding response regulator</fullName>
    </submittedName>
</protein>
<dbReference type="RefSeq" id="WP_229753515.1">
    <property type="nucleotide sequence ID" value="NZ_BMFT01000002.1"/>
</dbReference>
<evidence type="ECO:0000256" key="5">
    <source>
        <dbReference type="ARBA" id="ARBA00023163"/>
    </source>
</evidence>
<keyword evidence="3" id="KW-0805">Transcription regulation</keyword>
<dbReference type="PANTHER" id="PTHR48111">
    <property type="entry name" value="REGULATOR OF RPOS"/>
    <property type="match status" value="1"/>
</dbReference>
<dbReference type="GO" id="GO:0003677">
    <property type="term" value="F:DNA binding"/>
    <property type="evidence" value="ECO:0007669"/>
    <property type="project" value="UniProtKB-KW"/>
</dbReference>
<name>A0ABQ1YQC0_9BACL</name>
<keyword evidence="1" id="KW-0597">Phosphoprotein</keyword>
<evidence type="ECO:0000313" key="9">
    <source>
        <dbReference type="Proteomes" id="UP000659344"/>
    </source>
</evidence>
<keyword evidence="2" id="KW-0902">Two-component regulatory system</keyword>
<keyword evidence="5" id="KW-0804">Transcription</keyword>
<evidence type="ECO:0000256" key="2">
    <source>
        <dbReference type="ARBA" id="ARBA00023012"/>
    </source>
</evidence>
<evidence type="ECO:0000256" key="1">
    <source>
        <dbReference type="ARBA" id="ARBA00022553"/>
    </source>
</evidence>
<dbReference type="InterPro" id="IPR039420">
    <property type="entry name" value="WalR-like"/>
</dbReference>
<reference evidence="9" key="1">
    <citation type="journal article" date="2019" name="Int. J. Syst. Evol. Microbiol.">
        <title>The Global Catalogue of Microorganisms (GCM) 10K type strain sequencing project: providing services to taxonomists for standard genome sequencing and annotation.</title>
        <authorList>
            <consortium name="The Broad Institute Genomics Platform"/>
            <consortium name="The Broad Institute Genome Sequencing Center for Infectious Disease"/>
            <person name="Wu L."/>
            <person name="Ma J."/>
        </authorList>
    </citation>
    <scope>NUCLEOTIDE SEQUENCE [LARGE SCALE GENOMIC DNA]</scope>
    <source>
        <strain evidence="9">CGMCC 1.12769</strain>
    </source>
</reference>
<dbReference type="Gene3D" id="1.10.10.10">
    <property type="entry name" value="Winged helix-like DNA-binding domain superfamily/Winged helix DNA-binding domain"/>
    <property type="match status" value="1"/>
</dbReference>
<dbReference type="CDD" id="cd00383">
    <property type="entry name" value="trans_reg_C"/>
    <property type="match status" value="1"/>
</dbReference>
<organism evidence="8 9">
    <name type="scientific">Paenibacillus segetis</name>
    <dbReference type="NCBI Taxonomy" id="1325360"/>
    <lineage>
        <taxon>Bacteria</taxon>
        <taxon>Bacillati</taxon>
        <taxon>Bacillota</taxon>
        <taxon>Bacilli</taxon>
        <taxon>Bacillales</taxon>
        <taxon>Paenibacillaceae</taxon>
        <taxon>Paenibacillus</taxon>
    </lineage>
</organism>
<sequence length="274" mass="30875">MSAEEIKDSDYPAGNITPFRHPVDMDASTMGQEQSVVEMNACPVTQRVIIVSPFPSEIHELVRDLSDGCFDVLVFHHWEQGIRNALAADLLIFDLTPYGSREEQIAMKSLVQQETGGIPSLMLVKESMLARLDQGLMNQELLVWPARPQEVLYHVQRIIRSGEKRSSSSRLLEGTSPAIYKDLWIDRKKMSVYRSGNKIELTKTEYELLIKLLEQEGSVLSREELLEQVWGTSFLGGSNVVDVHIKSLRKKLGDRAADSLYIATVRGVGYRLAD</sequence>
<dbReference type="Proteomes" id="UP000659344">
    <property type="component" value="Unassembled WGS sequence"/>
</dbReference>